<keyword evidence="2" id="KW-1185">Reference proteome</keyword>
<dbReference type="AlphaFoldDB" id="A0AAV1AE90"/>
<dbReference type="EMBL" id="OX451739">
    <property type="protein sequence ID" value="CAI8608770.1"/>
    <property type="molecule type" value="Genomic_DNA"/>
</dbReference>
<dbReference type="Proteomes" id="UP001157006">
    <property type="component" value="Chromosome 4"/>
</dbReference>
<reference evidence="1 2" key="1">
    <citation type="submission" date="2023-01" db="EMBL/GenBank/DDBJ databases">
        <authorList>
            <person name="Kreplak J."/>
        </authorList>
    </citation>
    <scope>NUCLEOTIDE SEQUENCE [LARGE SCALE GENOMIC DNA]</scope>
</reference>
<name>A0AAV1AE90_VICFA</name>
<organism evidence="1 2">
    <name type="scientific">Vicia faba</name>
    <name type="common">Broad bean</name>
    <name type="synonym">Faba vulgaris</name>
    <dbReference type="NCBI Taxonomy" id="3906"/>
    <lineage>
        <taxon>Eukaryota</taxon>
        <taxon>Viridiplantae</taxon>
        <taxon>Streptophyta</taxon>
        <taxon>Embryophyta</taxon>
        <taxon>Tracheophyta</taxon>
        <taxon>Spermatophyta</taxon>
        <taxon>Magnoliopsida</taxon>
        <taxon>eudicotyledons</taxon>
        <taxon>Gunneridae</taxon>
        <taxon>Pentapetalae</taxon>
        <taxon>rosids</taxon>
        <taxon>fabids</taxon>
        <taxon>Fabales</taxon>
        <taxon>Fabaceae</taxon>
        <taxon>Papilionoideae</taxon>
        <taxon>50 kb inversion clade</taxon>
        <taxon>NPAAA clade</taxon>
        <taxon>Hologalegina</taxon>
        <taxon>IRL clade</taxon>
        <taxon>Fabeae</taxon>
        <taxon>Vicia</taxon>
    </lineage>
</organism>
<gene>
    <name evidence="1" type="ORF">VFH_IV101720</name>
</gene>
<evidence type="ECO:0000313" key="2">
    <source>
        <dbReference type="Proteomes" id="UP001157006"/>
    </source>
</evidence>
<proteinExistence type="predicted"/>
<protein>
    <submittedName>
        <fullName evidence="1">Uncharacterized protein</fullName>
    </submittedName>
</protein>
<evidence type="ECO:0000313" key="1">
    <source>
        <dbReference type="EMBL" id="CAI8608770.1"/>
    </source>
</evidence>
<accession>A0AAV1AE90</accession>
<sequence>MDSWHMMIRGYANSTMGDDDPNERLNILSRYLDLLNASIKTPLEVVHQAIFVSTYVVSNDAYMEVVDQEDVVGLSADVSKKAFKEIVQLSTVGLSVKSSEEAYLDISH</sequence>